<organism evidence="1 2">
    <name type="scientific">Lecanosticta acicola</name>
    <dbReference type="NCBI Taxonomy" id="111012"/>
    <lineage>
        <taxon>Eukaryota</taxon>
        <taxon>Fungi</taxon>
        <taxon>Dikarya</taxon>
        <taxon>Ascomycota</taxon>
        <taxon>Pezizomycotina</taxon>
        <taxon>Dothideomycetes</taxon>
        <taxon>Dothideomycetidae</taxon>
        <taxon>Mycosphaerellales</taxon>
        <taxon>Mycosphaerellaceae</taxon>
        <taxon>Lecanosticta</taxon>
    </lineage>
</organism>
<comment type="caution">
    <text evidence="1">The sequence shown here is derived from an EMBL/GenBank/DDBJ whole genome shotgun (WGS) entry which is preliminary data.</text>
</comment>
<protein>
    <submittedName>
        <fullName evidence="1">Uncharacterized protein</fullName>
    </submittedName>
</protein>
<proteinExistence type="predicted"/>
<dbReference type="AlphaFoldDB" id="A0AAI9EFQ0"/>
<dbReference type="EMBL" id="CAVMBE010000124">
    <property type="protein sequence ID" value="CAK4034569.1"/>
    <property type="molecule type" value="Genomic_DNA"/>
</dbReference>
<name>A0AAI9EFQ0_9PEZI</name>
<gene>
    <name evidence="1" type="ORF">LECACI_7A009727</name>
</gene>
<evidence type="ECO:0000313" key="1">
    <source>
        <dbReference type="EMBL" id="CAK4034569.1"/>
    </source>
</evidence>
<accession>A0AAI9EFQ0</accession>
<keyword evidence="2" id="KW-1185">Reference proteome</keyword>
<evidence type="ECO:0000313" key="2">
    <source>
        <dbReference type="Proteomes" id="UP001296104"/>
    </source>
</evidence>
<reference evidence="1" key="1">
    <citation type="submission" date="2023-11" db="EMBL/GenBank/DDBJ databases">
        <authorList>
            <person name="Alioto T."/>
            <person name="Alioto T."/>
            <person name="Gomez Garrido J."/>
        </authorList>
    </citation>
    <scope>NUCLEOTIDE SEQUENCE</scope>
</reference>
<dbReference type="Proteomes" id="UP001296104">
    <property type="component" value="Unassembled WGS sequence"/>
</dbReference>
<sequence length="95" mass="10501">MGKGLSTLHFTAKAGFDGCIQETMSRLEKWTNSNADLGESPLIEASAVLKRLLDQELVGLFFEVRRSFLAPYVGDDLQIHRTWLAPGQGGRPMAH</sequence>